<proteinExistence type="inferred from homology"/>
<dbReference type="PANTHER" id="PTHR47466">
    <property type="match status" value="1"/>
</dbReference>
<evidence type="ECO:0000256" key="9">
    <source>
        <dbReference type="SAM" id="SignalP"/>
    </source>
</evidence>
<keyword evidence="6" id="KW-0862">Zinc</keyword>
<feature type="domain" description="Peptidase M43 pregnancy-associated plasma-A" evidence="10">
    <location>
        <begin position="178"/>
        <end position="294"/>
    </location>
</feature>
<keyword evidence="8" id="KW-1015">Disulfide bond</keyword>
<dbReference type="RefSeq" id="WP_121723696.1">
    <property type="nucleotide sequence ID" value="NZ_RAWM01000160.1"/>
</dbReference>
<dbReference type="EMBL" id="RAWM01000160">
    <property type="protein sequence ID" value="RKH59815.1"/>
    <property type="molecule type" value="Genomic_DNA"/>
</dbReference>
<evidence type="ECO:0000256" key="4">
    <source>
        <dbReference type="ARBA" id="ARBA00022729"/>
    </source>
</evidence>
<dbReference type="PANTHER" id="PTHR47466:SF1">
    <property type="entry name" value="METALLOPROTEASE MEP1 (AFU_ORTHOLOGUE AFUA_1G07730)-RELATED"/>
    <property type="match status" value="1"/>
</dbReference>
<accession>A0A3A8Q190</accession>
<keyword evidence="7 11" id="KW-0482">Metalloprotease</keyword>
<dbReference type="Proteomes" id="UP000282656">
    <property type="component" value="Unassembled WGS sequence"/>
</dbReference>
<evidence type="ECO:0000313" key="12">
    <source>
        <dbReference type="Proteomes" id="UP000282656"/>
    </source>
</evidence>
<evidence type="ECO:0000256" key="2">
    <source>
        <dbReference type="ARBA" id="ARBA00022670"/>
    </source>
</evidence>
<keyword evidence="5" id="KW-0378">Hydrolase</keyword>
<evidence type="ECO:0000256" key="6">
    <source>
        <dbReference type="ARBA" id="ARBA00022833"/>
    </source>
</evidence>
<dbReference type="InterPro" id="IPR008754">
    <property type="entry name" value="Peptidase_M43"/>
</dbReference>
<reference evidence="12" key="1">
    <citation type="submission" date="2018-09" db="EMBL/GenBank/DDBJ databases">
        <authorList>
            <person name="Livingstone P.G."/>
            <person name="Whitworth D.E."/>
        </authorList>
    </citation>
    <scope>NUCLEOTIDE SEQUENCE [LARGE SCALE GENOMIC DNA]</scope>
    <source>
        <strain evidence="12">AB047A</strain>
    </source>
</reference>
<dbReference type="GO" id="GO:0006508">
    <property type="term" value="P:proteolysis"/>
    <property type="evidence" value="ECO:0007669"/>
    <property type="project" value="UniProtKB-KW"/>
</dbReference>
<dbReference type="CDD" id="cd04275">
    <property type="entry name" value="ZnMc_pappalysin_like"/>
    <property type="match status" value="1"/>
</dbReference>
<evidence type="ECO:0000313" key="11">
    <source>
        <dbReference type="EMBL" id="RKH59815.1"/>
    </source>
</evidence>
<dbReference type="PROSITE" id="PS51257">
    <property type="entry name" value="PROKAR_LIPOPROTEIN"/>
    <property type="match status" value="1"/>
</dbReference>
<dbReference type="Gene3D" id="3.40.390.10">
    <property type="entry name" value="Collagenase (Catalytic Domain)"/>
    <property type="match status" value="1"/>
</dbReference>
<evidence type="ECO:0000256" key="5">
    <source>
        <dbReference type="ARBA" id="ARBA00022801"/>
    </source>
</evidence>
<comment type="caution">
    <text evidence="11">The sequence shown here is derived from an EMBL/GenBank/DDBJ whole genome shotgun (WGS) entry which is preliminary data.</text>
</comment>
<evidence type="ECO:0000256" key="8">
    <source>
        <dbReference type="ARBA" id="ARBA00023157"/>
    </source>
</evidence>
<dbReference type="OrthoDB" id="6278496at2"/>
<organism evidence="11 12">
    <name type="scientific">Corallococcus interemptor</name>
    <dbReference type="NCBI Taxonomy" id="2316720"/>
    <lineage>
        <taxon>Bacteria</taxon>
        <taxon>Pseudomonadati</taxon>
        <taxon>Myxococcota</taxon>
        <taxon>Myxococcia</taxon>
        <taxon>Myxococcales</taxon>
        <taxon>Cystobacterineae</taxon>
        <taxon>Myxococcaceae</taxon>
        <taxon>Corallococcus</taxon>
    </lineage>
</organism>
<dbReference type="SUPFAM" id="SSF55486">
    <property type="entry name" value="Metalloproteases ('zincins'), catalytic domain"/>
    <property type="match status" value="1"/>
</dbReference>
<dbReference type="AlphaFoldDB" id="A0A3A8Q190"/>
<dbReference type="Pfam" id="PF05572">
    <property type="entry name" value="Peptidase_M43"/>
    <property type="match status" value="1"/>
</dbReference>
<dbReference type="GO" id="GO:0008237">
    <property type="term" value="F:metallopeptidase activity"/>
    <property type="evidence" value="ECO:0007669"/>
    <property type="project" value="UniProtKB-KW"/>
</dbReference>
<evidence type="ECO:0000256" key="7">
    <source>
        <dbReference type="ARBA" id="ARBA00023049"/>
    </source>
</evidence>
<evidence type="ECO:0000256" key="3">
    <source>
        <dbReference type="ARBA" id="ARBA00022723"/>
    </source>
</evidence>
<evidence type="ECO:0000259" key="10">
    <source>
        <dbReference type="Pfam" id="PF05572"/>
    </source>
</evidence>
<keyword evidence="12" id="KW-1185">Reference proteome</keyword>
<keyword evidence="3" id="KW-0479">Metal-binding</keyword>
<comment type="similarity">
    <text evidence="1">Belongs to the peptidase M43B family.</text>
</comment>
<keyword evidence="2 11" id="KW-0645">Protease</keyword>
<sequence length="300" mass="31292">MLRHIAQRSGRIAVVFGTLLSLAGCSSSTSTAEEQTPAPTEETSAQAVPHRGCATVELTADEKLEVDAAIAARGVSAKRAVGSVNVPVYFHVIRAGTGIANGDIPDSQITAQMNVLNAAYSNTPFKFTLAGTDRTTNSQWYNLRSGSAAEKKMKAALRKGNAGALNIYTANLGGGLLGWATFPSSYSSQPSMDGVVILYSSVPGGSAAPYNEGDTGTHEVGHWLGLYHTFQGGCNNPGDSVSDTPPEASPAYGCPANRDTCAGGGVDPIYNFMDYTDDNCMNTFTAGQVARADSVTATYR</sequence>
<feature type="chain" id="PRO_5017193208" evidence="9">
    <location>
        <begin position="33"/>
        <end position="300"/>
    </location>
</feature>
<keyword evidence="4 9" id="KW-0732">Signal</keyword>
<protein>
    <submittedName>
        <fullName evidence="11">Zinc metalloprotease</fullName>
    </submittedName>
</protein>
<dbReference type="InterPro" id="IPR024079">
    <property type="entry name" value="MetalloPept_cat_dom_sf"/>
</dbReference>
<dbReference type="GO" id="GO:0046872">
    <property type="term" value="F:metal ion binding"/>
    <property type="evidence" value="ECO:0007669"/>
    <property type="project" value="UniProtKB-KW"/>
</dbReference>
<gene>
    <name evidence="11" type="ORF">D7X96_34645</name>
</gene>
<name>A0A3A8Q190_9BACT</name>
<feature type="signal peptide" evidence="9">
    <location>
        <begin position="1"/>
        <end position="32"/>
    </location>
</feature>
<evidence type="ECO:0000256" key="1">
    <source>
        <dbReference type="ARBA" id="ARBA00008721"/>
    </source>
</evidence>